<name>A0A538STX1_UNCEI</name>
<evidence type="ECO:0000256" key="3">
    <source>
        <dbReference type="ARBA" id="ARBA00023315"/>
    </source>
</evidence>
<dbReference type="EMBL" id="VBOV01000295">
    <property type="protein sequence ID" value="TMQ54714.1"/>
    <property type="molecule type" value="Genomic_DNA"/>
</dbReference>
<evidence type="ECO:0000313" key="5">
    <source>
        <dbReference type="EMBL" id="TMQ54714.1"/>
    </source>
</evidence>
<dbReference type="GO" id="GO:0003985">
    <property type="term" value="F:acetyl-CoA C-acetyltransferase activity"/>
    <property type="evidence" value="ECO:0007669"/>
    <property type="project" value="TreeGrafter"/>
</dbReference>
<gene>
    <name evidence="5" type="ORF">E6K75_10190</name>
</gene>
<sequence length="85" mass="8595">MTEWVGGRAGNGKPGGALKDVSAIDLGVAASKAALERSNVPPDLIDHVVMGNALQTSGDALYGARHVALKAGVPVPIPALTVNRL</sequence>
<comment type="similarity">
    <text evidence="1">Belongs to the thiolase-like superfamily. Thiolase family.</text>
</comment>
<evidence type="ECO:0000256" key="1">
    <source>
        <dbReference type="ARBA" id="ARBA00010982"/>
    </source>
</evidence>
<reference evidence="5 6" key="1">
    <citation type="journal article" date="2019" name="Nat. Microbiol.">
        <title>Mediterranean grassland soil C-N compound turnover is dependent on rainfall and depth, and is mediated by genomically divergent microorganisms.</title>
        <authorList>
            <person name="Diamond S."/>
            <person name="Andeer P.F."/>
            <person name="Li Z."/>
            <person name="Crits-Christoph A."/>
            <person name="Burstein D."/>
            <person name="Anantharaman K."/>
            <person name="Lane K.R."/>
            <person name="Thomas B.C."/>
            <person name="Pan C."/>
            <person name="Northen T.R."/>
            <person name="Banfield J.F."/>
        </authorList>
    </citation>
    <scope>NUCLEOTIDE SEQUENCE [LARGE SCALE GENOMIC DNA]</scope>
    <source>
        <strain evidence="5">WS_5</strain>
    </source>
</reference>
<dbReference type="InterPro" id="IPR020616">
    <property type="entry name" value="Thiolase_N"/>
</dbReference>
<dbReference type="Proteomes" id="UP000320913">
    <property type="component" value="Unassembled WGS sequence"/>
</dbReference>
<organism evidence="5 6">
    <name type="scientific">Eiseniibacteriota bacterium</name>
    <dbReference type="NCBI Taxonomy" id="2212470"/>
    <lineage>
        <taxon>Bacteria</taxon>
        <taxon>Candidatus Eiseniibacteriota</taxon>
    </lineage>
</organism>
<dbReference type="InterPro" id="IPR016039">
    <property type="entry name" value="Thiolase-like"/>
</dbReference>
<proteinExistence type="inferred from homology"/>
<dbReference type="AlphaFoldDB" id="A0A538STX1"/>
<dbReference type="SUPFAM" id="SSF53901">
    <property type="entry name" value="Thiolase-like"/>
    <property type="match status" value="1"/>
</dbReference>
<dbReference type="Pfam" id="PF00108">
    <property type="entry name" value="Thiolase_N"/>
    <property type="match status" value="1"/>
</dbReference>
<feature type="non-terminal residue" evidence="5">
    <location>
        <position position="85"/>
    </location>
</feature>
<keyword evidence="3 5" id="KW-0012">Acyltransferase</keyword>
<dbReference type="PANTHER" id="PTHR18919:SF107">
    <property type="entry name" value="ACETYL-COA ACETYLTRANSFERASE, CYTOSOLIC"/>
    <property type="match status" value="1"/>
</dbReference>
<dbReference type="PANTHER" id="PTHR18919">
    <property type="entry name" value="ACETYL-COA C-ACYLTRANSFERASE"/>
    <property type="match status" value="1"/>
</dbReference>
<feature type="domain" description="Thiolase N-terminal" evidence="4">
    <location>
        <begin position="8"/>
        <end position="84"/>
    </location>
</feature>
<evidence type="ECO:0000256" key="2">
    <source>
        <dbReference type="ARBA" id="ARBA00022679"/>
    </source>
</evidence>
<dbReference type="GO" id="GO:0006635">
    <property type="term" value="P:fatty acid beta-oxidation"/>
    <property type="evidence" value="ECO:0007669"/>
    <property type="project" value="TreeGrafter"/>
</dbReference>
<protein>
    <submittedName>
        <fullName evidence="5">Acetyl-CoA C-acyltransferase</fullName>
    </submittedName>
</protein>
<accession>A0A538STX1</accession>
<evidence type="ECO:0000259" key="4">
    <source>
        <dbReference type="Pfam" id="PF00108"/>
    </source>
</evidence>
<evidence type="ECO:0000313" key="6">
    <source>
        <dbReference type="Proteomes" id="UP000320913"/>
    </source>
</evidence>
<comment type="caution">
    <text evidence="5">The sequence shown here is derived from an EMBL/GenBank/DDBJ whole genome shotgun (WGS) entry which is preliminary data.</text>
</comment>
<dbReference type="Gene3D" id="3.40.47.10">
    <property type="match status" value="1"/>
</dbReference>
<keyword evidence="2 5" id="KW-0808">Transferase</keyword>